<gene>
    <name evidence="2" type="ORF">JQN84_14780</name>
</gene>
<dbReference type="InterPro" id="IPR036736">
    <property type="entry name" value="ACP-like_sf"/>
</dbReference>
<dbReference type="PROSITE" id="PS50075">
    <property type="entry name" value="CARRIER"/>
    <property type="match status" value="1"/>
</dbReference>
<dbReference type="Pfam" id="PF00550">
    <property type="entry name" value="PP-binding"/>
    <property type="match status" value="1"/>
</dbReference>
<proteinExistence type="predicted"/>
<accession>A0ABS2JCK4</accession>
<dbReference type="Gene3D" id="1.10.1200.10">
    <property type="entry name" value="ACP-like"/>
    <property type="match status" value="1"/>
</dbReference>
<dbReference type="Proteomes" id="UP000809587">
    <property type="component" value="Unassembled WGS sequence"/>
</dbReference>
<reference evidence="2 3" key="1">
    <citation type="submission" date="2021-02" db="EMBL/GenBank/DDBJ databases">
        <authorList>
            <person name="Lee D.-H."/>
        </authorList>
    </citation>
    <scope>NUCLEOTIDE SEQUENCE [LARGE SCALE GENOMIC DNA]</scope>
    <source>
        <strain evidence="2 3">MMS20-R2-29</strain>
    </source>
</reference>
<organism evidence="2 3">
    <name type="scientific">Micromonospora humidisoli</name>
    <dbReference type="NCBI Taxonomy" id="2807622"/>
    <lineage>
        <taxon>Bacteria</taxon>
        <taxon>Bacillati</taxon>
        <taxon>Actinomycetota</taxon>
        <taxon>Actinomycetes</taxon>
        <taxon>Micromonosporales</taxon>
        <taxon>Micromonosporaceae</taxon>
        <taxon>Micromonospora</taxon>
    </lineage>
</organism>
<evidence type="ECO:0000313" key="3">
    <source>
        <dbReference type="Proteomes" id="UP000809587"/>
    </source>
</evidence>
<feature type="domain" description="Carrier" evidence="1">
    <location>
        <begin position="1"/>
        <end position="60"/>
    </location>
</feature>
<comment type="caution">
    <text evidence="2">The sequence shown here is derived from an EMBL/GenBank/DDBJ whole genome shotgun (WGS) entry which is preliminary data.</text>
</comment>
<protein>
    <submittedName>
        <fullName evidence="2">Acyl carrier protein</fullName>
    </submittedName>
</protein>
<evidence type="ECO:0000313" key="2">
    <source>
        <dbReference type="EMBL" id="MBM7083785.1"/>
    </source>
</evidence>
<evidence type="ECO:0000259" key="1">
    <source>
        <dbReference type="PROSITE" id="PS50075"/>
    </source>
</evidence>
<dbReference type="SUPFAM" id="SSF47336">
    <property type="entry name" value="ACP-like"/>
    <property type="match status" value="1"/>
</dbReference>
<sequence>MGDADVFPLDESYFALGLSSLGATEIQQRLVAGLGRPINAASLFNNPTAAHLLTYLRTEVLADLFPQTSSSSGSATAPVERDVVKVPASYSDGHTSPKDLLNDMLKDLYSS</sequence>
<name>A0ABS2JCK4_9ACTN</name>
<keyword evidence="3" id="KW-1185">Reference proteome</keyword>
<dbReference type="InterPro" id="IPR009081">
    <property type="entry name" value="PP-bd_ACP"/>
</dbReference>
<dbReference type="EMBL" id="JAFEUO010000003">
    <property type="protein sequence ID" value="MBM7083785.1"/>
    <property type="molecule type" value="Genomic_DNA"/>
</dbReference>